<comment type="domain">
    <text evidence="8">The N-terminal domain determines nucleotide recognition and specific binding, while the C-terminal domain determines the specific binding to the target protein.</text>
</comment>
<evidence type="ECO:0000256" key="7">
    <source>
        <dbReference type="ARBA" id="ARBA00023150"/>
    </source>
</evidence>
<dbReference type="SUPFAM" id="SSF53448">
    <property type="entry name" value="Nucleotide-diphospho-sugar transferases"/>
    <property type="match status" value="1"/>
</dbReference>
<comment type="function">
    <text evidence="8">Transfers a GMP moiety from GTP to Mo-molybdopterin (Mo-MPT) cofactor (Moco or molybdenum cofactor) to form Mo-molybdopterin guanine dinucleotide (Mo-MGD) cofactor.</text>
</comment>
<proteinExistence type="inferred from homology"/>
<keyword evidence="5 8" id="KW-0460">Magnesium</keyword>
<dbReference type="Gene3D" id="3.90.550.10">
    <property type="entry name" value="Spore Coat Polysaccharide Biosynthesis Protein SpsA, Chain A"/>
    <property type="match status" value="1"/>
</dbReference>
<dbReference type="GO" id="GO:0005525">
    <property type="term" value="F:GTP binding"/>
    <property type="evidence" value="ECO:0007669"/>
    <property type="project" value="UniProtKB-UniRule"/>
</dbReference>
<evidence type="ECO:0000256" key="6">
    <source>
        <dbReference type="ARBA" id="ARBA00023134"/>
    </source>
</evidence>
<sequence>MGSYSALILAGGKGSRLGYQEKALIDINGEPLIAAIIRRLEKAVDNIIISVRDRAQGELLDSRLPGLVKTQYGFAYDAYKETGPLAGILSGLEVCEDEYCFVAACDMPFINEKVVKMLFKESEHYDAAIPRWIDGFLEPLHAVYRCEPMIRETKKAIEKGETVILAPVFKLNVKYVPVEDIKKIDPELRTFININTYEDIRKLSETF</sequence>
<dbReference type="STRING" id="1392998.ANME2D_01590"/>
<dbReference type="RefSeq" id="WP_096203814.1">
    <property type="nucleotide sequence ID" value="NZ_FZMP01000024.1"/>
</dbReference>
<comment type="caution">
    <text evidence="8">Lacks conserved residue(s) required for the propagation of feature annotation.</text>
</comment>
<accession>A0A284VJI0</accession>
<comment type="cofactor">
    <cofactor evidence="8">
        <name>Mg(2+)</name>
        <dbReference type="ChEBI" id="CHEBI:18420"/>
    </cofactor>
</comment>
<evidence type="ECO:0000256" key="1">
    <source>
        <dbReference type="ARBA" id="ARBA00022490"/>
    </source>
</evidence>
<evidence type="ECO:0000259" key="9">
    <source>
        <dbReference type="Pfam" id="PF12804"/>
    </source>
</evidence>
<evidence type="ECO:0000313" key="11">
    <source>
        <dbReference type="Proteomes" id="UP000218615"/>
    </source>
</evidence>
<dbReference type="InterPro" id="IPR029044">
    <property type="entry name" value="Nucleotide-diphossugar_trans"/>
</dbReference>
<keyword evidence="7 8" id="KW-0501">Molybdenum cofactor biosynthesis</keyword>
<keyword evidence="6 8" id="KW-0342">GTP-binding</keyword>
<organism evidence="10 11">
    <name type="scientific">Candidatus Methanoperedens nitratireducens</name>
    <dbReference type="NCBI Taxonomy" id="1392998"/>
    <lineage>
        <taxon>Archaea</taxon>
        <taxon>Methanobacteriati</taxon>
        <taxon>Methanobacteriota</taxon>
        <taxon>Stenosarchaea group</taxon>
        <taxon>Methanomicrobia</taxon>
        <taxon>Methanosarcinales</taxon>
        <taxon>ANME-2 cluster</taxon>
        <taxon>Candidatus Methanoperedentaceae</taxon>
        <taxon>Candidatus Methanoperedens</taxon>
    </lineage>
</organism>
<keyword evidence="2 8" id="KW-0808">Transferase</keyword>
<dbReference type="HAMAP" id="MF_00316">
    <property type="entry name" value="MobA"/>
    <property type="match status" value="1"/>
</dbReference>
<dbReference type="GO" id="GO:0006777">
    <property type="term" value="P:Mo-molybdopterin cofactor biosynthetic process"/>
    <property type="evidence" value="ECO:0007669"/>
    <property type="project" value="UniProtKB-KW"/>
</dbReference>
<feature type="binding site" evidence="8">
    <location>
        <begin position="9"/>
        <end position="11"/>
    </location>
    <ligand>
        <name>GTP</name>
        <dbReference type="ChEBI" id="CHEBI:37565"/>
    </ligand>
</feature>
<keyword evidence="4 8" id="KW-0547">Nucleotide-binding</keyword>
<dbReference type="OrthoDB" id="28434at2157"/>
<keyword evidence="1 8" id="KW-0963">Cytoplasm</keyword>
<dbReference type="Pfam" id="PF12804">
    <property type="entry name" value="NTP_transf_3"/>
    <property type="match status" value="1"/>
</dbReference>
<dbReference type="GO" id="GO:0061603">
    <property type="term" value="F:molybdenum cofactor guanylyltransferase activity"/>
    <property type="evidence" value="ECO:0007669"/>
    <property type="project" value="UniProtKB-EC"/>
</dbReference>
<dbReference type="PANTHER" id="PTHR19136:SF81">
    <property type="entry name" value="MOLYBDENUM COFACTOR GUANYLYLTRANSFERASE"/>
    <property type="match status" value="1"/>
</dbReference>
<feature type="binding site" evidence="8">
    <location>
        <position position="106"/>
    </location>
    <ligand>
        <name>Mg(2+)</name>
        <dbReference type="ChEBI" id="CHEBI:18420"/>
    </ligand>
</feature>
<evidence type="ECO:0000256" key="2">
    <source>
        <dbReference type="ARBA" id="ARBA00022679"/>
    </source>
</evidence>
<protein>
    <recommendedName>
        <fullName evidence="8">Probable molybdenum cofactor guanylyltransferase</fullName>
        <shortName evidence="8">MoCo guanylyltransferase</shortName>
        <ecNumber evidence="8">2.7.7.77</ecNumber>
    </recommendedName>
    <alternativeName>
        <fullName evidence="8">GTP:molybdopterin guanylyltransferase</fullName>
    </alternativeName>
    <alternativeName>
        <fullName evidence="8">Mo-MPT guanylyltransferase</fullName>
    </alternativeName>
    <alternativeName>
        <fullName evidence="8">Molybdopterin guanylyltransferase</fullName>
    </alternativeName>
    <alternativeName>
        <fullName evidence="8">Molybdopterin-guanine dinucleotide synthase</fullName>
        <shortName evidence="8">MGD synthase</shortName>
    </alternativeName>
</protein>
<dbReference type="CDD" id="cd02503">
    <property type="entry name" value="MobA"/>
    <property type="match status" value="1"/>
</dbReference>
<evidence type="ECO:0000256" key="4">
    <source>
        <dbReference type="ARBA" id="ARBA00022741"/>
    </source>
</evidence>
<keyword evidence="11" id="KW-1185">Reference proteome</keyword>
<dbReference type="EC" id="2.7.7.77" evidence="8"/>
<evidence type="ECO:0000256" key="5">
    <source>
        <dbReference type="ARBA" id="ARBA00022842"/>
    </source>
</evidence>
<evidence type="ECO:0000313" key="10">
    <source>
        <dbReference type="EMBL" id="SNQ59441.1"/>
    </source>
</evidence>
<dbReference type="Proteomes" id="UP000218615">
    <property type="component" value="Unassembled WGS sequence"/>
</dbReference>
<dbReference type="EMBL" id="FZMP01000024">
    <property type="protein sequence ID" value="SNQ59441.1"/>
    <property type="molecule type" value="Genomic_DNA"/>
</dbReference>
<keyword evidence="10" id="KW-0548">Nucleotidyltransferase</keyword>
<keyword evidence="3 8" id="KW-0479">Metal-binding</keyword>
<name>A0A284VJI0_9EURY</name>
<dbReference type="GO" id="GO:0046872">
    <property type="term" value="F:metal ion binding"/>
    <property type="evidence" value="ECO:0007669"/>
    <property type="project" value="UniProtKB-KW"/>
</dbReference>
<dbReference type="PANTHER" id="PTHR19136">
    <property type="entry name" value="MOLYBDENUM COFACTOR GUANYLYLTRANSFERASE"/>
    <property type="match status" value="1"/>
</dbReference>
<comment type="similarity">
    <text evidence="8">Belongs to the MobA family.</text>
</comment>
<comment type="catalytic activity">
    <reaction evidence="8">
        <text>Mo-molybdopterin + GTP + H(+) = Mo-molybdopterin guanine dinucleotide + diphosphate</text>
        <dbReference type="Rhea" id="RHEA:34243"/>
        <dbReference type="ChEBI" id="CHEBI:15378"/>
        <dbReference type="ChEBI" id="CHEBI:33019"/>
        <dbReference type="ChEBI" id="CHEBI:37565"/>
        <dbReference type="ChEBI" id="CHEBI:71302"/>
        <dbReference type="ChEBI" id="CHEBI:71310"/>
        <dbReference type="EC" id="2.7.7.77"/>
    </reaction>
</comment>
<dbReference type="AlphaFoldDB" id="A0A284VJI0"/>
<dbReference type="GO" id="GO:0005737">
    <property type="term" value="C:cytoplasm"/>
    <property type="evidence" value="ECO:0007669"/>
    <property type="project" value="UniProtKB-SubCell"/>
</dbReference>
<dbReference type="InterPro" id="IPR025877">
    <property type="entry name" value="MobA-like_NTP_Trfase"/>
</dbReference>
<feature type="domain" description="MobA-like NTP transferase" evidence="9">
    <location>
        <begin position="6"/>
        <end position="156"/>
    </location>
</feature>
<feature type="binding site" evidence="8">
    <location>
        <position position="22"/>
    </location>
    <ligand>
        <name>GTP</name>
        <dbReference type="ChEBI" id="CHEBI:37565"/>
    </ligand>
</feature>
<comment type="subcellular location">
    <subcellularLocation>
        <location evidence="8">Cytoplasm</location>
    </subcellularLocation>
</comment>
<evidence type="ECO:0000256" key="3">
    <source>
        <dbReference type="ARBA" id="ARBA00022723"/>
    </source>
</evidence>
<gene>
    <name evidence="8 10" type="primary">mobA</name>
    <name evidence="10" type="ORF">MNV_120008</name>
</gene>
<reference evidence="11" key="1">
    <citation type="submission" date="2017-06" db="EMBL/GenBank/DDBJ databases">
        <authorList>
            <person name="Cremers G."/>
        </authorList>
    </citation>
    <scope>NUCLEOTIDE SEQUENCE [LARGE SCALE GENOMIC DNA]</scope>
</reference>
<feature type="binding site" evidence="8">
    <location>
        <position position="106"/>
    </location>
    <ligand>
        <name>GTP</name>
        <dbReference type="ChEBI" id="CHEBI:37565"/>
    </ligand>
</feature>
<dbReference type="InterPro" id="IPR013482">
    <property type="entry name" value="Molybde_CF_guanTrfase"/>
</dbReference>
<feature type="binding site" evidence="8">
    <location>
        <position position="77"/>
    </location>
    <ligand>
        <name>GTP</name>
        <dbReference type="ChEBI" id="CHEBI:37565"/>
    </ligand>
</feature>
<evidence type="ECO:0000256" key="8">
    <source>
        <dbReference type="HAMAP-Rule" id="MF_00316"/>
    </source>
</evidence>